<dbReference type="SUPFAM" id="SSF53335">
    <property type="entry name" value="S-adenosyl-L-methionine-dependent methyltransferases"/>
    <property type="match status" value="1"/>
</dbReference>
<dbReference type="HAMAP" id="MF_02037">
    <property type="entry name" value="EgtD"/>
    <property type="match status" value="1"/>
</dbReference>
<dbReference type="GO" id="GO:0052706">
    <property type="term" value="F:L-histidine N(alpha)-methyltransferase activity"/>
    <property type="evidence" value="ECO:0007669"/>
    <property type="project" value="UniProtKB-UniRule"/>
</dbReference>
<dbReference type="RefSeq" id="WP_089210941.1">
    <property type="nucleotide sequence ID" value="NZ_FZOD01000040.1"/>
</dbReference>
<dbReference type="OrthoDB" id="5289726at2"/>
<dbReference type="NCBIfam" id="TIGR03438">
    <property type="entry name" value="egtD_ergothio"/>
    <property type="match status" value="1"/>
</dbReference>
<keyword evidence="3" id="KW-0949">S-adenosyl-L-methionine</keyword>
<protein>
    <recommendedName>
        <fullName evidence="3">Histidine N-alpha-methyltransferase</fullName>
        <ecNumber evidence="3">2.1.1.44</ecNumber>
    </recommendedName>
    <alternativeName>
        <fullName evidence="3">Histidine trimethyltransferase</fullName>
    </alternativeName>
</protein>
<dbReference type="Proteomes" id="UP000198282">
    <property type="component" value="Unassembled WGS sequence"/>
</dbReference>
<keyword evidence="1 3" id="KW-0489">Methyltransferase</keyword>
<dbReference type="UniPathway" id="UPA01014"/>
<dbReference type="InterPro" id="IPR017804">
    <property type="entry name" value="MeTrfase_EgtD-like"/>
</dbReference>
<dbReference type="InterPro" id="IPR019257">
    <property type="entry name" value="MeTrfase_dom"/>
</dbReference>
<evidence type="ECO:0000256" key="3">
    <source>
        <dbReference type="HAMAP-Rule" id="MF_02037"/>
    </source>
</evidence>
<evidence type="ECO:0000256" key="2">
    <source>
        <dbReference type="ARBA" id="ARBA00022679"/>
    </source>
</evidence>
<dbReference type="EC" id="2.1.1.44" evidence="3"/>
<sequence length="326" mass="36381">MSVSQSAVHLINHLGRDYLRQALEHDVHTGLTSTPKWLPPKWFYDATGSELFSQITRLPEYYPTRRELAILREHAGDIAVRSRADTLVELGSGTSEKTVLLLDALTAAGTLHTYTPVDVDAITLADAARRLASRYAGLTVHAVCADFEQHLTLLPRTGRRMVAFLGGTIGNLDPAAREMFLKELRTTLRRGDTFLLGADLIKDTDRLIAAYDDAAGVTAAFNRNVLHVINRELDADFEPDAFEHVALYDAEHNWIEMRLRATRDMHVRVGDLGLHVSFEAGEEVRTEISAKFRPDDLRRELVAAGFEVNHRYIDSTGDFSLFLASA</sequence>
<feature type="binding site" evidence="3">
    <location>
        <position position="211"/>
    </location>
    <ligand>
        <name>L-histidine</name>
        <dbReference type="ChEBI" id="CHEBI:57595"/>
    </ligand>
</feature>
<feature type="binding site" evidence="3">
    <location>
        <begin position="287"/>
        <end position="289"/>
    </location>
    <ligand>
        <name>L-histidine</name>
        <dbReference type="ChEBI" id="CHEBI:57595"/>
    </ligand>
</feature>
<comment type="function">
    <text evidence="3">Catalyzes the SAM-dependent triple methylation of the alpha-amino group of histidine to form hercynine, a step in the biosynthesis pathway of ergothioneine.</text>
</comment>
<feature type="binding site" evidence="3">
    <location>
        <position position="91"/>
    </location>
    <ligand>
        <name>S-adenosyl-L-methionine</name>
        <dbReference type="ChEBI" id="CHEBI:59789"/>
    </ligand>
</feature>
<dbReference type="GO" id="GO:0052699">
    <property type="term" value="P:ergothioneine biosynthetic process"/>
    <property type="evidence" value="ECO:0007669"/>
    <property type="project" value="UniProtKB-UniRule"/>
</dbReference>
<dbReference type="InterPro" id="IPR032888">
    <property type="entry name" value="EgtD_Actinobacteria"/>
</dbReference>
<dbReference type="GO" id="GO:0032259">
    <property type="term" value="P:methylation"/>
    <property type="evidence" value="ECO:0007669"/>
    <property type="project" value="UniProtKB-KW"/>
</dbReference>
<reference evidence="5 6" key="1">
    <citation type="submission" date="2017-06" db="EMBL/GenBank/DDBJ databases">
        <authorList>
            <person name="Kim H.J."/>
            <person name="Triplett B.A."/>
        </authorList>
    </citation>
    <scope>NUCLEOTIDE SEQUENCE [LARGE SCALE GENOMIC DNA]</scope>
    <source>
        <strain evidence="5 6">CGMCC 4.2132</strain>
    </source>
</reference>
<dbReference type="EMBL" id="FZOD01000040">
    <property type="protein sequence ID" value="SNT41201.1"/>
    <property type="molecule type" value="Genomic_DNA"/>
</dbReference>
<comment type="similarity">
    <text evidence="3">Belongs to the methyltransferase superfamily. EgtD family.</text>
</comment>
<evidence type="ECO:0000259" key="4">
    <source>
        <dbReference type="Pfam" id="PF10017"/>
    </source>
</evidence>
<feature type="binding site" evidence="3">
    <location>
        <position position="97"/>
    </location>
    <ligand>
        <name>S-adenosyl-L-methionine</name>
        <dbReference type="ChEBI" id="CHEBI:59789"/>
    </ligand>
</feature>
<dbReference type="InterPro" id="IPR051128">
    <property type="entry name" value="EgtD_Methyltrsf_superfamily"/>
</dbReference>
<dbReference type="AlphaFoldDB" id="A0A239MEW5"/>
<feature type="binding site" evidence="3">
    <location>
        <position position="171"/>
    </location>
    <ligand>
        <name>L-histidine</name>
        <dbReference type="ChEBI" id="CHEBI:57595"/>
    </ligand>
</feature>
<feature type="binding site" evidence="3">
    <location>
        <position position="61"/>
    </location>
    <ligand>
        <name>L-histidine</name>
        <dbReference type="ChEBI" id="CHEBI:57595"/>
    </ligand>
</feature>
<evidence type="ECO:0000313" key="5">
    <source>
        <dbReference type="EMBL" id="SNT41201.1"/>
    </source>
</evidence>
<comment type="pathway">
    <text evidence="3">Amino-acid biosynthesis; ergothioneine biosynthesis.</text>
</comment>
<dbReference type="PANTHER" id="PTHR43397">
    <property type="entry name" value="ERGOTHIONEINE BIOSYNTHESIS PROTEIN 1"/>
    <property type="match status" value="1"/>
</dbReference>
<keyword evidence="6" id="KW-1185">Reference proteome</keyword>
<dbReference type="PIRSF" id="PIRSF018005">
    <property type="entry name" value="UCP018005"/>
    <property type="match status" value="1"/>
</dbReference>
<dbReference type="Pfam" id="PF10017">
    <property type="entry name" value="Methyltransf_33"/>
    <property type="match status" value="1"/>
</dbReference>
<accession>A0A239MEW5</accession>
<comment type="subunit">
    <text evidence="3">Monomer.</text>
</comment>
<gene>
    <name evidence="3" type="primary">egtD</name>
    <name evidence="5" type="ORF">SAMN05216276_104062</name>
</gene>
<keyword evidence="2 3" id="KW-0808">Transferase</keyword>
<dbReference type="Gene3D" id="3.40.50.150">
    <property type="entry name" value="Vaccinia Virus protein VP39"/>
    <property type="match status" value="1"/>
</dbReference>
<dbReference type="GO" id="GO:0008276">
    <property type="term" value="F:protein methyltransferase activity"/>
    <property type="evidence" value="ECO:0007669"/>
    <property type="project" value="InterPro"/>
</dbReference>
<organism evidence="5 6">
    <name type="scientific">Streptosporangium subroseum</name>
    <dbReference type="NCBI Taxonomy" id="106412"/>
    <lineage>
        <taxon>Bacteria</taxon>
        <taxon>Bacillati</taxon>
        <taxon>Actinomycetota</taxon>
        <taxon>Actinomycetes</taxon>
        <taxon>Streptosporangiales</taxon>
        <taxon>Streptosporangiaceae</taxon>
        <taxon>Streptosporangium</taxon>
    </lineage>
</organism>
<evidence type="ECO:0000256" key="1">
    <source>
        <dbReference type="ARBA" id="ARBA00022603"/>
    </source>
</evidence>
<dbReference type="InterPro" id="IPR029063">
    <property type="entry name" value="SAM-dependent_MTases_sf"/>
</dbReference>
<proteinExistence type="inferred from homology"/>
<dbReference type="InterPro" id="IPR035094">
    <property type="entry name" value="EgtD"/>
</dbReference>
<feature type="binding site" evidence="3">
    <location>
        <position position="118"/>
    </location>
    <ligand>
        <name>S-adenosyl-L-methionine</name>
        <dbReference type="ChEBI" id="CHEBI:59789"/>
    </ligand>
</feature>
<comment type="catalytic activity">
    <reaction evidence="3">
        <text>L-histidine + 3 S-adenosyl-L-methionine = hercynine + 3 S-adenosyl-L-homocysteine + 3 H(+)</text>
        <dbReference type="Rhea" id="RHEA:38471"/>
        <dbReference type="ChEBI" id="CHEBI:15378"/>
        <dbReference type="ChEBI" id="CHEBI:15781"/>
        <dbReference type="ChEBI" id="CHEBI:57595"/>
        <dbReference type="ChEBI" id="CHEBI:57856"/>
        <dbReference type="ChEBI" id="CHEBI:59789"/>
        <dbReference type="EC" id="2.1.1.44"/>
    </reaction>
</comment>
<feature type="binding site" evidence="3">
    <location>
        <begin position="146"/>
        <end position="147"/>
    </location>
    <ligand>
        <name>S-adenosyl-L-methionine</name>
        <dbReference type="ChEBI" id="CHEBI:59789"/>
    </ligand>
</feature>
<dbReference type="PANTHER" id="PTHR43397:SF1">
    <property type="entry name" value="ERGOTHIONEINE BIOSYNTHESIS PROTEIN 1"/>
    <property type="match status" value="1"/>
</dbReference>
<name>A0A239MEW5_9ACTN</name>
<feature type="domain" description="Histidine-specific methyltransferase SAM-dependent" evidence="4">
    <location>
        <begin position="24"/>
        <end position="325"/>
    </location>
</feature>
<evidence type="ECO:0000313" key="6">
    <source>
        <dbReference type="Proteomes" id="UP000198282"/>
    </source>
</evidence>